<dbReference type="Gene3D" id="3.30.420.10">
    <property type="entry name" value="Ribonuclease H-like superfamily/Ribonuclease H"/>
    <property type="match status" value="1"/>
</dbReference>
<feature type="region of interest" description="Disordered" evidence="1">
    <location>
        <begin position="660"/>
        <end position="681"/>
    </location>
</feature>
<evidence type="ECO:0000313" key="3">
    <source>
        <dbReference type="EMBL" id="MBM7549608.1"/>
    </source>
</evidence>
<dbReference type="InterPro" id="IPR012337">
    <property type="entry name" value="RNaseH-like_sf"/>
</dbReference>
<evidence type="ECO:0000256" key="1">
    <source>
        <dbReference type="SAM" id="MobiDB-lite"/>
    </source>
</evidence>
<accession>A0ABS2MHW5</accession>
<name>A0ABS2MHW5_9FIRM</name>
<feature type="compositionally biased region" description="Basic and acidic residues" evidence="1">
    <location>
        <begin position="670"/>
        <end position="681"/>
    </location>
</feature>
<protein>
    <submittedName>
        <fullName evidence="3">Transposase InsO family protein</fullName>
    </submittedName>
</protein>
<feature type="domain" description="Integrase catalytic" evidence="2">
    <location>
        <begin position="302"/>
        <end position="520"/>
    </location>
</feature>
<gene>
    <name evidence="3" type="ORF">JOD41_000323</name>
</gene>
<dbReference type="InterPro" id="IPR001584">
    <property type="entry name" value="Integrase_cat-core"/>
</dbReference>
<proteinExistence type="predicted"/>
<evidence type="ECO:0000259" key="2">
    <source>
        <dbReference type="PROSITE" id="PS50994"/>
    </source>
</evidence>
<sequence>MKFLQETKKEIGEEKTLDVGEIYKEVNTTGKLINYLDIEYFVLGYDRDLNIYCCKKGSRTLVIVMMSSEEVFKKIEEGKLYPVEDTDHVIVDEDLLSEKELEEFKLLKAAMNEIVASYSPDFSYIVSKTNKNHLKELAKSCNMDYNLFRRKITKYLSSGMKDYSLLSKRSEVFGDRRKRNKPYEYKELTGRKAKNSKGDIIPQGVILTDEIKKSFEPFVEMVRKGLTIPQAYIRYCASLQVLENAFQDGNKLLTNKDQRPTLAQFRYYVESKLGKKDKIIGTKGSLYYHNNYRALNSDNLTNTGFPGDIVEIDAWEADVALVDRINNEPVGRATVYLMIDRYTRLICACSVGYEVNSFIGLSNLFMSLAEDKVEKFERNGLHLDEWKIPLPDPFLPNLIVTDNGSDFKSNMFRDTLSRLEIEHEIAPPGVGSAKGLVERTFGEFAIAHKDVFKKSGLITKDYGSTHHKDAVLTLDEYEKYLLLAVAEHNFKAMGAYPVHDKELLEKDIALNPYNLWRYYTEEKQLRPREIIDKSTYYYSLMNKVKASLNIKGVVFKGLYYSVQGEPKFVKMQERNKTKHLDLRLDPRDVSKLYYLDSGELKFLPLNPNKASNRIYFGKTLKEAEKLKALEKDLKKKGADSNEDLLAAGVMVADAMVKDAKKNKPKKDKKVTKEKIRENRKAEKLERAYEGRISNQIELEEDPIPALPEAEEKTSSDIGKYSSYEEWLEDFESAM</sequence>
<organism evidence="3 4">
    <name type="scientific">Peptoniphilus gorbachii</name>
    <dbReference type="NCBI Taxonomy" id="411567"/>
    <lineage>
        <taxon>Bacteria</taxon>
        <taxon>Bacillati</taxon>
        <taxon>Bacillota</taxon>
        <taxon>Tissierellia</taxon>
        <taxon>Tissierellales</taxon>
        <taxon>Peptoniphilaceae</taxon>
        <taxon>Peptoniphilus</taxon>
    </lineage>
</organism>
<dbReference type="PROSITE" id="PS50994">
    <property type="entry name" value="INTEGRASE"/>
    <property type="match status" value="1"/>
</dbReference>
<dbReference type="Proteomes" id="UP000720595">
    <property type="component" value="Unassembled WGS sequence"/>
</dbReference>
<evidence type="ECO:0000313" key="4">
    <source>
        <dbReference type="Proteomes" id="UP000720595"/>
    </source>
</evidence>
<dbReference type="InterPro" id="IPR036397">
    <property type="entry name" value="RNaseH_sf"/>
</dbReference>
<reference evidence="3 4" key="1">
    <citation type="submission" date="2021-01" db="EMBL/GenBank/DDBJ databases">
        <title>Genomic Encyclopedia of Type Strains, Phase IV (KMG-IV): sequencing the most valuable type-strain genomes for metagenomic binning, comparative biology and taxonomic classification.</title>
        <authorList>
            <person name="Goeker M."/>
        </authorList>
    </citation>
    <scope>NUCLEOTIDE SEQUENCE [LARGE SCALE GENOMIC DNA]</scope>
    <source>
        <strain evidence="3 4">DSM 21461</strain>
    </source>
</reference>
<dbReference type="RefSeq" id="WP_205051305.1">
    <property type="nucleotide sequence ID" value="NZ_JAFBDH010000001.1"/>
</dbReference>
<dbReference type="EMBL" id="JAFBDH010000001">
    <property type="protein sequence ID" value="MBM7549608.1"/>
    <property type="molecule type" value="Genomic_DNA"/>
</dbReference>
<comment type="caution">
    <text evidence="3">The sequence shown here is derived from an EMBL/GenBank/DDBJ whole genome shotgun (WGS) entry which is preliminary data.</text>
</comment>
<keyword evidence="4" id="KW-1185">Reference proteome</keyword>
<dbReference type="SUPFAM" id="SSF53098">
    <property type="entry name" value="Ribonuclease H-like"/>
    <property type="match status" value="1"/>
</dbReference>